<sequence>MPGEQEAQSLRNAAKPAAAHCCAMRHRRVLAVLCVVVVVLSLVLIGVFAVPQKISTHVNYDGVGPLYLSPLIARGEIQAARDMSAVDLFRVQAEGTQAYAGLITVNETLESHYFFLHLKAKKNTSGAPLLLWLQGGPGSSSLFGQFMENGPLGLDSQGHIFRRMDTIQEFANVVYLDQPAGAGYSRTGSAAGYARSLEDLVEYIHLFLQQFLVLFPEYQGGEFYVAGESYGGRSLRKPRPAVGLARKTCVTIPIFPSTYVASSVAVGFLGPLLLMTNMTDLFVSSGDSAPTLFEELTGYRYDGNVLQSQEQPSSKGIVTNPQPPVASEEFKIQVHVGINATFRGANLSNFHLAKEYSETINGMSLVFPASRVHLCGVVLARHVRVLPQYVGPAALRHAGA</sequence>
<protein>
    <submittedName>
        <fullName evidence="1">Uncharacterized protein</fullName>
    </submittedName>
</protein>
<dbReference type="Proteomes" id="UP000805193">
    <property type="component" value="Unassembled WGS sequence"/>
</dbReference>
<dbReference type="EMBL" id="JABSTQ010011376">
    <property type="protein sequence ID" value="KAG0412085.1"/>
    <property type="molecule type" value="Genomic_DNA"/>
</dbReference>
<accession>A0AC60NYD5</accession>
<reference evidence="1 2" key="1">
    <citation type="journal article" date="2020" name="Cell">
        <title>Large-Scale Comparative Analyses of Tick Genomes Elucidate Their Genetic Diversity and Vector Capacities.</title>
        <authorList>
            <consortium name="Tick Genome and Microbiome Consortium (TIGMIC)"/>
            <person name="Jia N."/>
            <person name="Wang J."/>
            <person name="Shi W."/>
            <person name="Du L."/>
            <person name="Sun Y."/>
            <person name="Zhan W."/>
            <person name="Jiang J.F."/>
            <person name="Wang Q."/>
            <person name="Zhang B."/>
            <person name="Ji P."/>
            <person name="Bell-Sakyi L."/>
            <person name="Cui X.M."/>
            <person name="Yuan T.T."/>
            <person name="Jiang B.G."/>
            <person name="Yang W.F."/>
            <person name="Lam T.T."/>
            <person name="Chang Q.C."/>
            <person name="Ding S.J."/>
            <person name="Wang X.J."/>
            <person name="Zhu J.G."/>
            <person name="Ruan X.D."/>
            <person name="Zhao L."/>
            <person name="Wei J.T."/>
            <person name="Ye R.Z."/>
            <person name="Que T.C."/>
            <person name="Du C.H."/>
            <person name="Zhou Y.H."/>
            <person name="Cheng J.X."/>
            <person name="Dai P.F."/>
            <person name="Guo W.B."/>
            <person name="Han X.H."/>
            <person name="Huang E.J."/>
            <person name="Li L.F."/>
            <person name="Wei W."/>
            <person name="Gao Y.C."/>
            <person name="Liu J.Z."/>
            <person name="Shao H.Z."/>
            <person name="Wang X."/>
            <person name="Wang C.C."/>
            <person name="Yang T.C."/>
            <person name="Huo Q.B."/>
            <person name="Li W."/>
            <person name="Chen H.Y."/>
            <person name="Chen S.E."/>
            <person name="Zhou L.G."/>
            <person name="Ni X.B."/>
            <person name="Tian J.H."/>
            <person name="Sheng Y."/>
            <person name="Liu T."/>
            <person name="Pan Y.S."/>
            <person name="Xia L.Y."/>
            <person name="Li J."/>
            <person name="Zhao F."/>
            <person name="Cao W.C."/>
        </authorList>
    </citation>
    <scope>NUCLEOTIDE SEQUENCE [LARGE SCALE GENOMIC DNA]</scope>
    <source>
        <strain evidence="1">Iper-2018</strain>
    </source>
</reference>
<comment type="caution">
    <text evidence="1">The sequence shown here is derived from an EMBL/GenBank/DDBJ whole genome shotgun (WGS) entry which is preliminary data.</text>
</comment>
<organism evidence="1 2">
    <name type="scientific">Ixodes persulcatus</name>
    <name type="common">Taiga tick</name>
    <dbReference type="NCBI Taxonomy" id="34615"/>
    <lineage>
        <taxon>Eukaryota</taxon>
        <taxon>Metazoa</taxon>
        <taxon>Ecdysozoa</taxon>
        <taxon>Arthropoda</taxon>
        <taxon>Chelicerata</taxon>
        <taxon>Arachnida</taxon>
        <taxon>Acari</taxon>
        <taxon>Parasitiformes</taxon>
        <taxon>Ixodida</taxon>
        <taxon>Ixodoidea</taxon>
        <taxon>Ixodidae</taxon>
        <taxon>Ixodinae</taxon>
        <taxon>Ixodes</taxon>
    </lineage>
</organism>
<gene>
    <name evidence="1" type="ORF">HPB47_010782</name>
</gene>
<evidence type="ECO:0000313" key="1">
    <source>
        <dbReference type="EMBL" id="KAG0412085.1"/>
    </source>
</evidence>
<name>A0AC60NYD5_IXOPE</name>
<proteinExistence type="predicted"/>
<keyword evidence="2" id="KW-1185">Reference proteome</keyword>
<evidence type="ECO:0000313" key="2">
    <source>
        <dbReference type="Proteomes" id="UP000805193"/>
    </source>
</evidence>